<keyword evidence="2" id="KW-1133">Transmembrane helix</keyword>
<keyword evidence="4" id="KW-1185">Reference proteome</keyword>
<feature type="region of interest" description="Disordered" evidence="1">
    <location>
        <begin position="147"/>
        <end position="200"/>
    </location>
</feature>
<evidence type="ECO:0000256" key="2">
    <source>
        <dbReference type="SAM" id="Phobius"/>
    </source>
</evidence>
<reference evidence="3 4" key="1">
    <citation type="submission" date="2021-03" db="EMBL/GenBank/DDBJ databases">
        <title>Sequencing the genomes of 1000 actinobacteria strains.</title>
        <authorList>
            <person name="Klenk H.-P."/>
        </authorList>
    </citation>
    <scope>NUCLEOTIDE SEQUENCE [LARGE SCALE GENOMIC DNA]</scope>
    <source>
        <strain evidence="3 4">DSM 46670</strain>
    </source>
</reference>
<dbReference type="Proteomes" id="UP001519332">
    <property type="component" value="Unassembled WGS sequence"/>
</dbReference>
<proteinExistence type="predicted"/>
<keyword evidence="2" id="KW-0472">Membrane</keyword>
<comment type="caution">
    <text evidence="3">The sequence shown here is derived from an EMBL/GenBank/DDBJ whole genome shotgun (WGS) entry which is preliminary data.</text>
</comment>
<sequence>MAESVRARVQPTQVLAGLVALAFLTLGIAGFVRTGFSDFAGHGHGMLLGFAINPLHNIVHLLFGVVGVLLAWSSVTARLYGWLLFAGYGVLVIWGLAIVGLTSTNPVSELGNPLNLNIADNWLHLGIAVLGLVVAIVPARRRIVQTEPERTPVEEPITDPVPVQQPVATDRTEPETTTEEQQHKPRGLHRLSSLRNRSAH</sequence>
<keyword evidence="2" id="KW-0812">Transmembrane</keyword>
<feature type="transmembrane region" description="Helical" evidence="2">
    <location>
        <begin position="52"/>
        <end position="72"/>
    </location>
</feature>
<evidence type="ECO:0008006" key="5">
    <source>
        <dbReference type="Google" id="ProtNLM"/>
    </source>
</evidence>
<feature type="transmembrane region" description="Helical" evidence="2">
    <location>
        <begin position="12"/>
        <end position="32"/>
    </location>
</feature>
<name>A0ABS4TI02_9PSEU</name>
<gene>
    <name evidence="3" type="ORF">JOF56_004309</name>
</gene>
<accession>A0ABS4TI02</accession>
<dbReference type="EMBL" id="JAGINW010000001">
    <property type="protein sequence ID" value="MBP2323924.1"/>
    <property type="molecule type" value="Genomic_DNA"/>
</dbReference>
<feature type="transmembrane region" description="Helical" evidence="2">
    <location>
        <begin position="79"/>
        <end position="102"/>
    </location>
</feature>
<dbReference type="Pfam" id="PF14325">
    <property type="entry name" value="DUF4383"/>
    <property type="match status" value="1"/>
</dbReference>
<evidence type="ECO:0000313" key="3">
    <source>
        <dbReference type="EMBL" id="MBP2323924.1"/>
    </source>
</evidence>
<feature type="transmembrane region" description="Helical" evidence="2">
    <location>
        <begin position="122"/>
        <end position="140"/>
    </location>
</feature>
<protein>
    <recommendedName>
        <fullName evidence="5">DUF4383 domain-containing protein</fullName>
    </recommendedName>
</protein>
<evidence type="ECO:0000256" key="1">
    <source>
        <dbReference type="SAM" id="MobiDB-lite"/>
    </source>
</evidence>
<dbReference type="RefSeq" id="WP_209640909.1">
    <property type="nucleotide sequence ID" value="NZ_JAGINW010000001.1"/>
</dbReference>
<organism evidence="3 4">
    <name type="scientific">Kibdelosporangium banguiense</name>
    <dbReference type="NCBI Taxonomy" id="1365924"/>
    <lineage>
        <taxon>Bacteria</taxon>
        <taxon>Bacillati</taxon>
        <taxon>Actinomycetota</taxon>
        <taxon>Actinomycetes</taxon>
        <taxon>Pseudonocardiales</taxon>
        <taxon>Pseudonocardiaceae</taxon>
        <taxon>Kibdelosporangium</taxon>
    </lineage>
</organism>
<evidence type="ECO:0000313" key="4">
    <source>
        <dbReference type="Proteomes" id="UP001519332"/>
    </source>
</evidence>